<dbReference type="SMART" id="SM00347">
    <property type="entry name" value="HTH_MARR"/>
    <property type="match status" value="1"/>
</dbReference>
<accession>A0ABV8LWW1</accession>
<evidence type="ECO:0000313" key="3">
    <source>
        <dbReference type="Proteomes" id="UP001595816"/>
    </source>
</evidence>
<dbReference type="InterPro" id="IPR000835">
    <property type="entry name" value="HTH_MarR-typ"/>
</dbReference>
<dbReference type="Pfam" id="PF12802">
    <property type="entry name" value="MarR_2"/>
    <property type="match status" value="1"/>
</dbReference>
<reference evidence="3" key="1">
    <citation type="journal article" date="2019" name="Int. J. Syst. Evol. Microbiol.">
        <title>The Global Catalogue of Microorganisms (GCM) 10K type strain sequencing project: providing services to taxonomists for standard genome sequencing and annotation.</title>
        <authorList>
            <consortium name="The Broad Institute Genomics Platform"/>
            <consortium name="The Broad Institute Genome Sequencing Center for Infectious Disease"/>
            <person name="Wu L."/>
            <person name="Ma J."/>
        </authorList>
    </citation>
    <scope>NUCLEOTIDE SEQUENCE [LARGE SCALE GENOMIC DNA]</scope>
    <source>
        <strain evidence="3">CGMCC 4.7289</strain>
    </source>
</reference>
<dbReference type="PROSITE" id="PS50995">
    <property type="entry name" value="HTH_MARR_2"/>
    <property type="match status" value="1"/>
</dbReference>
<dbReference type="RefSeq" id="WP_253750292.1">
    <property type="nucleotide sequence ID" value="NZ_JAMZDZ010000001.1"/>
</dbReference>
<feature type="domain" description="HTH marR-type" evidence="1">
    <location>
        <begin position="11"/>
        <end position="156"/>
    </location>
</feature>
<dbReference type="Proteomes" id="UP001595816">
    <property type="component" value="Unassembled WGS sequence"/>
</dbReference>
<gene>
    <name evidence="2" type="ORF">ACFOZ4_33395</name>
</gene>
<sequence>MADKVTPDEQVAEIEGAMVALRRAQRRRALARLSERAGERDSPTGRLPDSVFELLDAVAAAAGRGETLTVSEAATLLDVDQPRASRLTALALEAALLRRRADQRDGRRSLLVLTEDGEAVLRRIQQFRRGVVAMATRDWPAADRAALARLLPRLVADFAAIADAGRDEE</sequence>
<name>A0ABV8LWW1_9ACTN</name>
<evidence type="ECO:0000259" key="1">
    <source>
        <dbReference type="PROSITE" id="PS50995"/>
    </source>
</evidence>
<organism evidence="2 3">
    <name type="scientific">Hamadaea flava</name>
    <dbReference type="NCBI Taxonomy" id="1742688"/>
    <lineage>
        <taxon>Bacteria</taxon>
        <taxon>Bacillati</taxon>
        <taxon>Actinomycetota</taxon>
        <taxon>Actinomycetes</taxon>
        <taxon>Micromonosporales</taxon>
        <taxon>Micromonosporaceae</taxon>
        <taxon>Hamadaea</taxon>
    </lineage>
</organism>
<dbReference type="InterPro" id="IPR036390">
    <property type="entry name" value="WH_DNA-bd_sf"/>
</dbReference>
<dbReference type="EMBL" id="JBHSAY010000023">
    <property type="protein sequence ID" value="MFC4135536.1"/>
    <property type="molecule type" value="Genomic_DNA"/>
</dbReference>
<dbReference type="InterPro" id="IPR036388">
    <property type="entry name" value="WH-like_DNA-bd_sf"/>
</dbReference>
<comment type="caution">
    <text evidence="2">The sequence shown here is derived from an EMBL/GenBank/DDBJ whole genome shotgun (WGS) entry which is preliminary data.</text>
</comment>
<keyword evidence="3" id="KW-1185">Reference proteome</keyword>
<evidence type="ECO:0000313" key="2">
    <source>
        <dbReference type="EMBL" id="MFC4135536.1"/>
    </source>
</evidence>
<proteinExistence type="predicted"/>
<dbReference type="SUPFAM" id="SSF46785">
    <property type="entry name" value="Winged helix' DNA-binding domain"/>
    <property type="match status" value="1"/>
</dbReference>
<protein>
    <submittedName>
        <fullName evidence="2">MarR family transcriptional regulator</fullName>
    </submittedName>
</protein>
<dbReference type="Gene3D" id="1.10.10.10">
    <property type="entry name" value="Winged helix-like DNA-binding domain superfamily/Winged helix DNA-binding domain"/>
    <property type="match status" value="1"/>
</dbReference>